<organism evidence="2 3">
    <name type="scientific">Liparis tanakae</name>
    <name type="common">Tanaka's snailfish</name>
    <dbReference type="NCBI Taxonomy" id="230148"/>
    <lineage>
        <taxon>Eukaryota</taxon>
        <taxon>Metazoa</taxon>
        <taxon>Chordata</taxon>
        <taxon>Craniata</taxon>
        <taxon>Vertebrata</taxon>
        <taxon>Euteleostomi</taxon>
        <taxon>Actinopterygii</taxon>
        <taxon>Neopterygii</taxon>
        <taxon>Teleostei</taxon>
        <taxon>Neoteleostei</taxon>
        <taxon>Acanthomorphata</taxon>
        <taxon>Eupercaria</taxon>
        <taxon>Perciformes</taxon>
        <taxon>Cottioidei</taxon>
        <taxon>Cottales</taxon>
        <taxon>Liparidae</taxon>
        <taxon>Liparis</taxon>
    </lineage>
</organism>
<feature type="compositionally biased region" description="Polar residues" evidence="1">
    <location>
        <begin position="1"/>
        <end position="17"/>
    </location>
</feature>
<keyword evidence="3" id="KW-1185">Reference proteome</keyword>
<sequence>MAAKQSQLQAHQINTANDLKKRRDKYSDLIASEDGETTRERPAKTTPPKVKRSTAADEVKTNCEVDFLIPTRRLQIKPSIYDPLFVRVNLYAVIPLVFN</sequence>
<gene>
    <name evidence="2" type="ORF">EYF80_022813</name>
</gene>
<protein>
    <submittedName>
        <fullName evidence="2">Uncharacterized protein</fullName>
    </submittedName>
</protein>
<feature type="compositionally biased region" description="Basic and acidic residues" evidence="1">
    <location>
        <begin position="18"/>
        <end position="27"/>
    </location>
</feature>
<reference evidence="2 3" key="1">
    <citation type="submission" date="2019-03" db="EMBL/GenBank/DDBJ databases">
        <title>First draft genome of Liparis tanakae, snailfish: a comprehensive survey of snailfish specific genes.</title>
        <authorList>
            <person name="Kim W."/>
            <person name="Song I."/>
            <person name="Jeong J.-H."/>
            <person name="Kim D."/>
            <person name="Kim S."/>
            <person name="Ryu S."/>
            <person name="Song J.Y."/>
            <person name="Lee S.K."/>
        </authorList>
    </citation>
    <scope>NUCLEOTIDE SEQUENCE [LARGE SCALE GENOMIC DNA]</scope>
    <source>
        <tissue evidence="2">Muscle</tissue>
    </source>
</reference>
<proteinExistence type="predicted"/>
<accession>A0A4Z2HN74</accession>
<feature type="region of interest" description="Disordered" evidence="1">
    <location>
        <begin position="1"/>
        <end position="57"/>
    </location>
</feature>
<dbReference type="AlphaFoldDB" id="A0A4Z2HN74"/>
<evidence type="ECO:0000313" key="3">
    <source>
        <dbReference type="Proteomes" id="UP000314294"/>
    </source>
</evidence>
<evidence type="ECO:0000256" key="1">
    <source>
        <dbReference type="SAM" id="MobiDB-lite"/>
    </source>
</evidence>
<dbReference type="EMBL" id="SRLO01000211">
    <property type="protein sequence ID" value="TNN67040.1"/>
    <property type="molecule type" value="Genomic_DNA"/>
</dbReference>
<name>A0A4Z2HN74_9TELE</name>
<comment type="caution">
    <text evidence="2">The sequence shown here is derived from an EMBL/GenBank/DDBJ whole genome shotgun (WGS) entry which is preliminary data.</text>
</comment>
<dbReference type="Proteomes" id="UP000314294">
    <property type="component" value="Unassembled WGS sequence"/>
</dbReference>
<evidence type="ECO:0000313" key="2">
    <source>
        <dbReference type="EMBL" id="TNN67040.1"/>
    </source>
</evidence>